<accession>T2MGP2</accession>
<evidence type="ECO:0000256" key="4">
    <source>
        <dbReference type="ARBA" id="ARBA00023015"/>
    </source>
</evidence>
<dbReference type="EMBL" id="HAAD01004855">
    <property type="protein sequence ID" value="CDG71087.1"/>
    <property type="molecule type" value="mRNA"/>
</dbReference>
<dbReference type="Pfam" id="PF03909">
    <property type="entry name" value="BSD"/>
    <property type="match status" value="1"/>
</dbReference>
<dbReference type="GO" id="GO:0000439">
    <property type="term" value="C:transcription factor TFIIH core complex"/>
    <property type="evidence" value="ECO:0007669"/>
    <property type="project" value="InterPro"/>
</dbReference>
<sequence length="522" mass="59922">MSEKTVACIANTVRYKKIDGTLSLLSNKITWSATNGVGKNFQCLYSEIKMQRISPESSSKVQLQIVLHTESSYNFQFVNPKGRAAQLKNRNEIKDLLAELIPAHREKANKDLEEKNKLLKENSDLYQLYKDLVVTGIITAEEFWENQKSVNTMACSSASSEKQKVGIASGLLAELKPDMHGCNELRFNLTADSIDAIFKMYPAVKKKYVASVPDEMSEKEFWTEFFQSQHFHRDRIPKNNQSNKDTFGELAKKDEQESFKKFVTDFYDPLIDFSSTCPITEEGYGTSEVKRHSSHDTLIKHFNHQSFMILQEGNNRVLTEKNADTDRKRKRIREAVELDELENHSQEFVSTLKIVDTDKFFHGQEAVYENGNKPCSKMFIQSILTWKPDLGNVLSAKPALSAMTNVSPGGKYMLISAQNSTFVDNISLQLYQETRKHYLSLAELLRHFWSCFPIKTAQLEEKVQRMASSLEKFRQTKLLNFSTTLSPQNTQLIDHMNDMISTALKKFITWEEKRTSTKISRT</sequence>
<dbReference type="SUPFAM" id="SSF140383">
    <property type="entry name" value="BSD domain-like"/>
    <property type="match status" value="2"/>
</dbReference>
<evidence type="ECO:0000256" key="6">
    <source>
        <dbReference type="ARBA" id="ARBA00023242"/>
    </source>
</evidence>
<dbReference type="OrthoDB" id="360521at2759"/>
<dbReference type="GO" id="GO:0006289">
    <property type="term" value="P:nucleotide-excision repair"/>
    <property type="evidence" value="ECO:0007669"/>
    <property type="project" value="InterPro"/>
</dbReference>
<comment type="similarity">
    <text evidence="2">Belongs to the TFB1 family.</text>
</comment>
<dbReference type="Pfam" id="PF08567">
    <property type="entry name" value="PH_TFIIH"/>
    <property type="match status" value="1"/>
</dbReference>
<evidence type="ECO:0000256" key="1">
    <source>
        <dbReference type="ARBA" id="ARBA00004123"/>
    </source>
</evidence>
<reference evidence="8" key="1">
    <citation type="journal article" date="2013" name="Genome Biol. Evol.">
        <title>Punctuated emergences of genetic and phenotypic innovations in eumetazoan, bilaterian, euteleostome, and hominidae ancestors.</title>
        <authorList>
            <person name="Wenger Y."/>
            <person name="Galliot B."/>
        </authorList>
    </citation>
    <scope>NUCLEOTIDE SEQUENCE</scope>
    <source>
        <tissue evidence="8">Whole animals</tissue>
    </source>
</reference>
<dbReference type="SUPFAM" id="SSF50729">
    <property type="entry name" value="PH domain-like"/>
    <property type="match status" value="1"/>
</dbReference>
<dbReference type="InterPro" id="IPR027079">
    <property type="entry name" value="Tfb1/GTF2H1"/>
</dbReference>
<keyword evidence="5" id="KW-0804">Transcription</keyword>
<evidence type="ECO:0000256" key="3">
    <source>
        <dbReference type="ARBA" id="ARBA00022737"/>
    </source>
</evidence>
<feature type="domain" description="BSD" evidence="7">
    <location>
        <begin position="102"/>
        <end position="146"/>
    </location>
</feature>
<comment type="subcellular location">
    <subcellularLocation>
        <location evidence="1">Nucleus</location>
    </subcellularLocation>
</comment>
<dbReference type="InterPro" id="IPR005607">
    <property type="entry name" value="BSD_dom"/>
</dbReference>
<keyword evidence="6" id="KW-0539">Nucleus</keyword>
<evidence type="ECO:0000256" key="5">
    <source>
        <dbReference type="ARBA" id="ARBA00023163"/>
    </source>
</evidence>
<gene>
    <name evidence="8" type="primary">GTF2H1</name>
</gene>
<dbReference type="PANTHER" id="PTHR12856">
    <property type="entry name" value="TRANSCRIPTION INITIATION FACTOR IIH-RELATED"/>
    <property type="match status" value="1"/>
</dbReference>
<dbReference type="SMART" id="SM00751">
    <property type="entry name" value="BSD"/>
    <property type="match status" value="2"/>
</dbReference>
<feature type="domain" description="BSD" evidence="7">
    <location>
        <begin position="181"/>
        <end position="233"/>
    </location>
</feature>
<dbReference type="KEGG" id="hmg:100213291"/>
<dbReference type="OMA" id="VCTCELL"/>
<dbReference type="Gene3D" id="6.10.140.1200">
    <property type="match status" value="1"/>
</dbReference>
<protein>
    <submittedName>
        <fullName evidence="8">General transcription factor IIH subunit 1</fullName>
    </submittedName>
</protein>
<proteinExistence type="evidence at transcript level"/>
<dbReference type="Gene3D" id="2.30.29.30">
    <property type="entry name" value="Pleckstrin-homology domain (PH domain)/Phosphotyrosine-binding domain (PTB)"/>
    <property type="match status" value="1"/>
</dbReference>
<dbReference type="InterPro" id="IPR011993">
    <property type="entry name" value="PH-like_dom_sf"/>
</dbReference>
<dbReference type="InterPro" id="IPR013876">
    <property type="entry name" value="TFIIH_BTF_p62_N"/>
</dbReference>
<evidence type="ECO:0000256" key="2">
    <source>
        <dbReference type="ARBA" id="ARBA00009448"/>
    </source>
</evidence>
<name>T2MGP2_HYDVU</name>
<dbReference type="InterPro" id="IPR035925">
    <property type="entry name" value="BSD_dom_sf"/>
</dbReference>
<keyword evidence="3" id="KW-0677">Repeat</keyword>
<dbReference type="CDD" id="cd13229">
    <property type="entry name" value="PH_TFIIH"/>
    <property type="match status" value="1"/>
</dbReference>
<dbReference type="AlphaFoldDB" id="T2MGP2"/>
<evidence type="ECO:0000313" key="8">
    <source>
        <dbReference type="EMBL" id="CDG71087.1"/>
    </source>
</evidence>
<keyword evidence="4" id="KW-0805">Transcription regulation</keyword>
<organism evidence="8">
    <name type="scientific">Hydra vulgaris</name>
    <name type="common">Hydra</name>
    <name type="synonym">Hydra attenuata</name>
    <dbReference type="NCBI Taxonomy" id="6087"/>
    <lineage>
        <taxon>Eukaryota</taxon>
        <taxon>Metazoa</taxon>
        <taxon>Cnidaria</taxon>
        <taxon>Hydrozoa</taxon>
        <taxon>Hydroidolina</taxon>
        <taxon>Anthoathecata</taxon>
        <taxon>Aplanulata</taxon>
        <taxon>Hydridae</taxon>
        <taxon>Hydra</taxon>
    </lineage>
</organism>
<dbReference type="GO" id="GO:0006351">
    <property type="term" value="P:DNA-templated transcription"/>
    <property type="evidence" value="ECO:0007669"/>
    <property type="project" value="InterPro"/>
</dbReference>
<evidence type="ECO:0000259" key="7">
    <source>
        <dbReference type="PROSITE" id="PS50858"/>
    </source>
</evidence>
<dbReference type="PROSITE" id="PS50858">
    <property type="entry name" value="BSD"/>
    <property type="match status" value="2"/>
</dbReference>